<proteinExistence type="predicted"/>
<dbReference type="Proteomes" id="UP001497644">
    <property type="component" value="Unassembled WGS sequence"/>
</dbReference>
<reference evidence="1" key="1">
    <citation type="submission" date="2024-04" db="EMBL/GenBank/DDBJ databases">
        <authorList>
            <consortium name="Molecular Ecology Group"/>
        </authorList>
    </citation>
    <scope>NUCLEOTIDE SEQUENCE</scope>
</reference>
<gene>
    <name evidence="1" type="ORF">LPLAT_LOCUS2732</name>
</gene>
<evidence type="ECO:0000313" key="2">
    <source>
        <dbReference type="Proteomes" id="UP001497644"/>
    </source>
</evidence>
<comment type="caution">
    <text evidence="1">The sequence shown here is derived from an EMBL/GenBank/DDBJ whole genome shotgun (WGS) entry which is preliminary data.</text>
</comment>
<protein>
    <recommendedName>
        <fullName evidence="3">Gag protein</fullName>
    </recommendedName>
</protein>
<dbReference type="Pfam" id="PF03564">
    <property type="entry name" value="DUF1759"/>
    <property type="match status" value="1"/>
</dbReference>
<organism evidence="1 2">
    <name type="scientific">Lasius platythorax</name>
    <dbReference type="NCBI Taxonomy" id="488582"/>
    <lineage>
        <taxon>Eukaryota</taxon>
        <taxon>Metazoa</taxon>
        <taxon>Ecdysozoa</taxon>
        <taxon>Arthropoda</taxon>
        <taxon>Hexapoda</taxon>
        <taxon>Insecta</taxon>
        <taxon>Pterygota</taxon>
        <taxon>Neoptera</taxon>
        <taxon>Endopterygota</taxon>
        <taxon>Hymenoptera</taxon>
        <taxon>Apocrita</taxon>
        <taxon>Aculeata</taxon>
        <taxon>Formicoidea</taxon>
        <taxon>Formicidae</taxon>
        <taxon>Formicinae</taxon>
        <taxon>Lasius</taxon>
        <taxon>Lasius</taxon>
    </lineage>
</organism>
<dbReference type="PANTHER" id="PTHR46903">
    <property type="entry name" value="C2H2-TYPE DOMAIN-CONTAINING PROTEIN"/>
    <property type="match status" value="1"/>
</dbReference>
<dbReference type="EMBL" id="CAXIPU020000188">
    <property type="protein sequence ID" value="CAL1671608.1"/>
    <property type="molecule type" value="Genomic_DNA"/>
</dbReference>
<sequence length="276" mass="31881">MTDAAANLEAFTATRKQMKGSLTRFSTYLAALSIPDVSIIELRQRLRKVSELWGSFNEAQSAIEELEPEEANEPIHLLERDTFESRYFAVTVELETLIERKSAAERAAQASRQINITANTSSYREGTPTSQANNIANEHLKLPRVTLPTFSGKYEEWIPFINMFISMIHENPMLPNVQKMQYLMSALTHEAKDIISSLEASDENYHEAWRMLKDRYNDDSLIIQKHVKALFEQPMLTKENYFELRQLLDTVLKHIRALKAIKRPTYQWDLNPSSNK</sequence>
<name>A0AAV2MW91_9HYME</name>
<dbReference type="PANTHER" id="PTHR46903:SF2">
    <property type="entry name" value="ASPARTIC PUTATIVE DOMAIN-CONTAINING PROTEIN-RELATED"/>
    <property type="match status" value="1"/>
</dbReference>
<dbReference type="AlphaFoldDB" id="A0AAV2MW91"/>
<keyword evidence="2" id="KW-1185">Reference proteome</keyword>
<evidence type="ECO:0000313" key="1">
    <source>
        <dbReference type="EMBL" id="CAL1671608.1"/>
    </source>
</evidence>
<evidence type="ECO:0008006" key="3">
    <source>
        <dbReference type="Google" id="ProtNLM"/>
    </source>
</evidence>
<dbReference type="InterPro" id="IPR005312">
    <property type="entry name" value="DUF1759"/>
</dbReference>
<accession>A0AAV2MW91</accession>